<organism evidence="1 2">
    <name type="scientific">Hibiscus syriacus</name>
    <name type="common">Rose of Sharon</name>
    <dbReference type="NCBI Taxonomy" id="106335"/>
    <lineage>
        <taxon>Eukaryota</taxon>
        <taxon>Viridiplantae</taxon>
        <taxon>Streptophyta</taxon>
        <taxon>Embryophyta</taxon>
        <taxon>Tracheophyta</taxon>
        <taxon>Spermatophyta</taxon>
        <taxon>Magnoliopsida</taxon>
        <taxon>eudicotyledons</taxon>
        <taxon>Gunneridae</taxon>
        <taxon>Pentapetalae</taxon>
        <taxon>rosids</taxon>
        <taxon>malvids</taxon>
        <taxon>Malvales</taxon>
        <taxon>Malvaceae</taxon>
        <taxon>Malvoideae</taxon>
        <taxon>Hibiscus</taxon>
    </lineage>
</organism>
<accession>A0A6A3BQL6</accession>
<dbReference type="InterPro" id="IPR021899">
    <property type="entry name" value="DUF3511"/>
</dbReference>
<evidence type="ECO:0000313" key="1">
    <source>
        <dbReference type="EMBL" id="KAE8718864.1"/>
    </source>
</evidence>
<dbReference type="Proteomes" id="UP000436088">
    <property type="component" value="Unassembled WGS sequence"/>
</dbReference>
<evidence type="ECO:0000313" key="2">
    <source>
        <dbReference type="Proteomes" id="UP000436088"/>
    </source>
</evidence>
<name>A0A6A3BQL6_HIBSY</name>
<dbReference type="Pfam" id="PF12023">
    <property type="entry name" value="DUF3511"/>
    <property type="match status" value="1"/>
</dbReference>
<comment type="caution">
    <text evidence="1">The sequence shown here is derived from an EMBL/GenBank/DDBJ whole genome shotgun (WGS) entry which is preliminary data.</text>
</comment>
<protein>
    <submittedName>
        <fullName evidence="1">Uncharacterized protein</fullName>
    </submittedName>
</protein>
<proteinExistence type="predicted"/>
<gene>
    <name evidence="1" type="ORF">F3Y22_tig00109987pilonHSYRG00134</name>
</gene>
<dbReference type="EMBL" id="VEPZ02000799">
    <property type="protein sequence ID" value="KAE8718864.1"/>
    <property type="molecule type" value="Genomic_DNA"/>
</dbReference>
<sequence length="229" mass="26051">MPRVESSTRSFGTILRSPSGHFNAVLRDNIMWSFGIFLCVTSVQILHDTSVQFIRAVVTTFVHNLNAFTYLKFSIKRNLNNQDPMVIKRNLNNQDPMADYNRSRSNGGGMMQVDTYHEPRQKSSASNHDFRSWSFGDPAFQRKKRVASYKMYGAEGSQIKAMLAQIKSQQRQEENDQQTIESPTQHLQVQARLQPLPPPQLKANALLPLDLRRQRAGRISSLTVIASSL</sequence>
<keyword evidence="2" id="KW-1185">Reference proteome</keyword>
<reference evidence="1" key="1">
    <citation type="submission" date="2019-09" db="EMBL/GenBank/DDBJ databases">
        <title>Draft genome information of white flower Hibiscus syriacus.</title>
        <authorList>
            <person name="Kim Y.-M."/>
        </authorList>
    </citation>
    <scope>NUCLEOTIDE SEQUENCE [LARGE SCALE GENOMIC DNA]</scope>
    <source>
        <strain evidence="1">YM2019G1</strain>
    </source>
</reference>
<dbReference type="AlphaFoldDB" id="A0A6A3BQL6"/>